<dbReference type="GO" id="GO:0043138">
    <property type="term" value="F:3'-5' DNA helicase activity"/>
    <property type="evidence" value="ECO:0007669"/>
    <property type="project" value="UniProtKB-EC"/>
</dbReference>
<dbReference type="EC" id="5.6.2.4" evidence="9"/>
<feature type="domain" description="UvrD-like helicase ATP-binding" evidence="13">
    <location>
        <begin position="6"/>
        <end position="287"/>
    </location>
</feature>
<dbReference type="GO" id="GO:0000725">
    <property type="term" value="P:recombinational repair"/>
    <property type="evidence" value="ECO:0007669"/>
    <property type="project" value="TreeGrafter"/>
</dbReference>
<comment type="catalytic activity">
    <reaction evidence="10">
        <text>ATP + H2O = ADP + phosphate + H(+)</text>
        <dbReference type="Rhea" id="RHEA:13065"/>
        <dbReference type="ChEBI" id="CHEBI:15377"/>
        <dbReference type="ChEBI" id="CHEBI:15378"/>
        <dbReference type="ChEBI" id="CHEBI:30616"/>
        <dbReference type="ChEBI" id="CHEBI:43474"/>
        <dbReference type="ChEBI" id="CHEBI:456216"/>
        <dbReference type="EC" id="5.6.2.4"/>
    </reaction>
</comment>
<dbReference type="GO" id="GO:0003677">
    <property type="term" value="F:DNA binding"/>
    <property type="evidence" value="ECO:0007669"/>
    <property type="project" value="UniProtKB-KW"/>
</dbReference>
<evidence type="ECO:0000256" key="7">
    <source>
        <dbReference type="ARBA" id="ARBA00023235"/>
    </source>
</evidence>
<evidence type="ECO:0000256" key="9">
    <source>
        <dbReference type="ARBA" id="ARBA00034808"/>
    </source>
</evidence>
<evidence type="ECO:0000256" key="4">
    <source>
        <dbReference type="ARBA" id="ARBA00022806"/>
    </source>
</evidence>
<evidence type="ECO:0000256" key="2">
    <source>
        <dbReference type="ARBA" id="ARBA00022741"/>
    </source>
</evidence>
<evidence type="ECO:0000256" key="5">
    <source>
        <dbReference type="ARBA" id="ARBA00022840"/>
    </source>
</evidence>
<dbReference type="PANTHER" id="PTHR11070">
    <property type="entry name" value="UVRD / RECB / PCRA DNA HELICASE FAMILY MEMBER"/>
    <property type="match status" value="1"/>
</dbReference>
<gene>
    <name evidence="14" type="ORF">M0R89_10430</name>
</gene>
<keyword evidence="5 11" id="KW-0067">ATP-binding</keyword>
<comment type="similarity">
    <text evidence="1">Belongs to the helicase family. UvrD subfamily.</text>
</comment>
<keyword evidence="7" id="KW-0413">Isomerase</keyword>
<dbReference type="InterPro" id="IPR027417">
    <property type="entry name" value="P-loop_NTPase"/>
</dbReference>
<dbReference type="GeneID" id="72185619"/>
<dbReference type="InterPro" id="IPR000212">
    <property type="entry name" value="DNA_helicase_UvrD/REP"/>
</dbReference>
<dbReference type="Pfam" id="PF13361">
    <property type="entry name" value="UvrD_C"/>
    <property type="match status" value="1"/>
</dbReference>
<dbReference type="InterPro" id="IPR013986">
    <property type="entry name" value="DExx_box_DNA_helicase_dom_sf"/>
</dbReference>
<protein>
    <recommendedName>
        <fullName evidence="9">DNA 3'-5' helicase</fullName>
        <ecNumber evidence="9">5.6.2.4</ecNumber>
    </recommendedName>
</protein>
<organism evidence="14 15">
    <name type="scientific">Halorussus limi</name>
    <dbReference type="NCBI Taxonomy" id="2938695"/>
    <lineage>
        <taxon>Archaea</taxon>
        <taxon>Methanobacteriati</taxon>
        <taxon>Methanobacteriota</taxon>
        <taxon>Stenosarchaea group</taxon>
        <taxon>Halobacteria</taxon>
        <taxon>Halobacteriales</taxon>
        <taxon>Haladaptataceae</taxon>
        <taxon>Halorussus</taxon>
    </lineage>
</organism>
<dbReference type="Gene3D" id="1.10.10.160">
    <property type="match status" value="1"/>
</dbReference>
<evidence type="ECO:0000256" key="8">
    <source>
        <dbReference type="ARBA" id="ARBA00034617"/>
    </source>
</evidence>
<evidence type="ECO:0000313" key="15">
    <source>
        <dbReference type="Proteomes" id="UP000830729"/>
    </source>
</evidence>
<keyword evidence="3 11" id="KW-0378">Hydrolase</keyword>
<dbReference type="Gene3D" id="3.40.50.300">
    <property type="entry name" value="P-loop containing nucleotide triphosphate hydrolases"/>
    <property type="match status" value="2"/>
</dbReference>
<dbReference type="InterPro" id="IPR014017">
    <property type="entry name" value="DNA_helicase_UvrD-like_C"/>
</dbReference>
<dbReference type="PROSITE" id="PS51198">
    <property type="entry name" value="UVRD_HELICASE_ATP_BIND"/>
    <property type="match status" value="1"/>
</dbReference>
<dbReference type="EMBL" id="CP096659">
    <property type="protein sequence ID" value="UPV72964.1"/>
    <property type="molecule type" value="Genomic_DNA"/>
</dbReference>
<dbReference type="RefSeq" id="WP_248649023.1">
    <property type="nucleotide sequence ID" value="NZ_CP096659.1"/>
</dbReference>
<evidence type="ECO:0000256" key="11">
    <source>
        <dbReference type="PROSITE-ProRule" id="PRU00560"/>
    </source>
</evidence>
<evidence type="ECO:0000256" key="12">
    <source>
        <dbReference type="SAM" id="MobiDB-lite"/>
    </source>
</evidence>
<evidence type="ECO:0000256" key="10">
    <source>
        <dbReference type="ARBA" id="ARBA00048988"/>
    </source>
</evidence>
<evidence type="ECO:0000256" key="1">
    <source>
        <dbReference type="ARBA" id="ARBA00009922"/>
    </source>
</evidence>
<feature type="region of interest" description="Disordered" evidence="12">
    <location>
        <begin position="1"/>
        <end position="38"/>
    </location>
</feature>
<accession>A0A8U0HQL0</accession>
<keyword evidence="2 11" id="KW-0547">Nucleotide-binding</keyword>
<keyword evidence="4 11" id="KW-0347">Helicase</keyword>
<dbReference type="Proteomes" id="UP000830729">
    <property type="component" value="Chromosome"/>
</dbReference>
<keyword evidence="6" id="KW-0238">DNA-binding</keyword>
<evidence type="ECO:0000256" key="3">
    <source>
        <dbReference type="ARBA" id="ARBA00022801"/>
    </source>
</evidence>
<keyword evidence="15" id="KW-1185">Reference proteome</keyword>
<reference evidence="14 15" key="1">
    <citation type="submission" date="2022-04" db="EMBL/GenBank/DDBJ databases">
        <title>Diverse halophilic archaea isolated from saline environments.</title>
        <authorList>
            <person name="Cui H.-L."/>
        </authorList>
    </citation>
    <scope>NUCLEOTIDE SEQUENCE [LARGE SCALE GENOMIC DNA]</scope>
    <source>
        <strain evidence="14 15">XZYJT49</strain>
    </source>
</reference>
<dbReference type="KEGG" id="halx:M0R89_10430"/>
<dbReference type="GO" id="GO:0016787">
    <property type="term" value="F:hydrolase activity"/>
    <property type="evidence" value="ECO:0007669"/>
    <property type="project" value="UniProtKB-UniRule"/>
</dbReference>
<dbReference type="SUPFAM" id="SSF52540">
    <property type="entry name" value="P-loop containing nucleoside triphosphate hydrolases"/>
    <property type="match status" value="1"/>
</dbReference>
<dbReference type="Pfam" id="PF00580">
    <property type="entry name" value="UvrD-helicase"/>
    <property type="match status" value="1"/>
</dbReference>
<feature type="binding site" evidence="11">
    <location>
        <begin position="27"/>
        <end position="34"/>
    </location>
    <ligand>
        <name>ATP</name>
        <dbReference type="ChEBI" id="CHEBI:30616"/>
    </ligand>
</feature>
<dbReference type="InterPro" id="IPR014016">
    <property type="entry name" value="UvrD-like_ATP-bd"/>
</dbReference>
<evidence type="ECO:0000256" key="6">
    <source>
        <dbReference type="ARBA" id="ARBA00023125"/>
    </source>
</evidence>
<dbReference type="AlphaFoldDB" id="A0A8U0HQL0"/>
<evidence type="ECO:0000259" key="13">
    <source>
        <dbReference type="PROSITE" id="PS51198"/>
    </source>
</evidence>
<sequence length="620" mass="69974">MVDLELDDVNLTGIDEYPPDSSVKLNGPPGTGKTTQSAGRVGRLLRDYDYEIDDVAWVTYRKSLAKDTLTRLAAWGLVDSSELANPSEGPTRYIGTFHAVANRVAGGDVDVAGYYDQQDFCKKWNIRFQKRSPWDEPPGELLFDTFYYCANNLLNPTKTKDLNKAPMIDDLRNKWQGDIAKVWQDWQDYKETKGLIDYYEMLLRPITKQQTPNRDILVVDEYHDATPLMAKLAEYWADDAEVVIFAGDPHQVVNSYAGADPDFYERVDLPEVLLDKTYRVPYEHWSVAERVLNQAHDPPQVERTTTGSFSDGTSPSFRYSRDNGWDVPEPSEERSPVWFVEKVGKDTMFLTRTRKQADGVAKALEKAGVLYQTQNSMKRDGWQAGDRGEMNTRTAVYNALQKIEGLRPGDFNGHGLGEYTDTSRSTNIKLDPPEAAALLRHTRVDNLAQSRDETTEIAQEIRELEEKTTVGELRQYVEDEFWTTYTTGARAVGELAKNPAGRSSLDTRDLEALKPALRRNDGPVGQVETLVYTVHASKGTEAANVIVYDGITGQIQDEISRDADARANECRTWYVALTRASKRLVVLRDGFEWMHSYLPNNLLDMARDGYEQAKNAGVAA</sequence>
<dbReference type="PANTHER" id="PTHR11070:SF2">
    <property type="entry name" value="ATP-DEPENDENT DNA HELICASE SRS2"/>
    <property type="match status" value="1"/>
</dbReference>
<proteinExistence type="inferred from homology"/>
<name>A0A8U0HQL0_9EURY</name>
<dbReference type="GO" id="GO:0005524">
    <property type="term" value="F:ATP binding"/>
    <property type="evidence" value="ECO:0007669"/>
    <property type="project" value="UniProtKB-UniRule"/>
</dbReference>
<evidence type="ECO:0000313" key="14">
    <source>
        <dbReference type="EMBL" id="UPV72964.1"/>
    </source>
</evidence>
<comment type="catalytic activity">
    <reaction evidence="8">
        <text>Couples ATP hydrolysis with the unwinding of duplex DNA by translocating in the 3'-5' direction.</text>
        <dbReference type="EC" id="5.6.2.4"/>
    </reaction>
</comment>